<dbReference type="Pfam" id="PF00622">
    <property type="entry name" value="SPRY"/>
    <property type="match status" value="2"/>
</dbReference>
<dbReference type="SUPFAM" id="SSF49899">
    <property type="entry name" value="Concanavalin A-like lectins/glucanases"/>
    <property type="match status" value="1"/>
</dbReference>
<dbReference type="EMBL" id="KQ474082">
    <property type="protein sequence ID" value="KPV73774.1"/>
    <property type="molecule type" value="Genomic_DNA"/>
</dbReference>
<feature type="region of interest" description="Disordered" evidence="1">
    <location>
        <begin position="1"/>
        <end position="57"/>
    </location>
</feature>
<dbReference type="Pfam" id="PF08513">
    <property type="entry name" value="LisH"/>
    <property type="match status" value="1"/>
</dbReference>
<proteinExistence type="predicted"/>
<evidence type="ECO:0000313" key="4">
    <source>
        <dbReference type="Proteomes" id="UP000053890"/>
    </source>
</evidence>
<dbReference type="Gene3D" id="2.60.120.920">
    <property type="match status" value="1"/>
</dbReference>
<feature type="compositionally biased region" description="Basic and acidic residues" evidence="1">
    <location>
        <begin position="248"/>
        <end position="270"/>
    </location>
</feature>
<dbReference type="OMA" id="YGQQLRM"/>
<feature type="region of interest" description="Disordered" evidence="1">
    <location>
        <begin position="241"/>
        <end position="270"/>
    </location>
</feature>
<dbReference type="SMART" id="SM00449">
    <property type="entry name" value="SPRY"/>
    <property type="match status" value="1"/>
</dbReference>
<dbReference type="PROSITE" id="PS50188">
    <property type="entry name" value="B302_SPRY"/>
    <property type="match status" value="1"/>
</dbReference>
<feature type="compositionally biased region" description="Low complexity" evidence="1">
    <location>
        <begin position="43"/>
        <end position="57"/>
    </location>
</feature>
<dbReference type="InterPro" id="IPR006594">
    <property type="entry name" value="LisH"/>
</dbReference>
<dbReference type="Pfam" id="PF10607">
    <property type="entry name" value="CTLH"/>
    <property type="match status" value="1"/>
</dbReference>
<dbReference type="InterPro" id="IPR003877">
    <property type="entry name" value="SPRY_dom"/>
</dbReference>
<dbReference type="InterPro" id="IPR013144">
    <property type="entry name" value="CRA_dom"/>
</dbReference>
<dbReference type="InterPro" id="IPR024964">
    <property type="entry name" value="CTLH/CRA"/>
</dbReference>
<dbReference type="InterPro" id="IPR043136">
    <property type="entry name" value="B30.2/SPRY_sf"/>
</dbReference>
<dbReference type="InterPro" id="IPR013320">
    <property type="entry name" value="ConA-like_dom_sf"/>
</dbReference>
<organism evidence="3 4">
    <name type="scientific">Rhodotorula graminis (strain WP1)</name>
    <dbReference type="NCBI Taxonomy" id="578459"/>
    <lineage>
        <taxon>Eukaryota</taxon>
        <taxon>Fungi</taxon>
        <taxon>Dikarya</taxon>
        <taxon>Basidiomycota</taxon>
        <taxon>Pucciniomycotina</taxon>
        <taxon>Microbotryomycetes</taxon>
        <taxon>Sporidiobolales</taxon>
        <taxon>Sporidiobolaceae</taxon>
        <taxon>Rhodotorula</taxon>
    </lineage>
</organism>
<protein>
    <recommendedName>
        <fullName evidence="2">B30.2/SPRY domain-containing protein</fullName>
    </recommendedName>
</protein>
<evidence type="ECO:0000313" key="3">
    <source>
        <dbReference type="EMBL" id="KPV73774.1"/>
    </source>
</evidence>
<dbReference type="AlphaFoldDB" id="A0A0P9EWR2"/>
<evidence type="ECO:0000259" key="2">
    <source>
        <dbReference type="PROSITE" id="PS50188"/>
    </source>
</evidence>
<dbReference type="InterPro" id="IPR001870">
    <property type="entry name" value="B30.2/SPRY"/>
</dbReference>
<dbReference type="GeneID" id="28978027"/>
<dbReference type="SMART" id="SM00757">
    <property type="entry name" value="CRA"/>
    <property type="match status" value="1"/>
</dbReference>
<keyword evidence="4" id="KW-1185">Reference proteome</keyword>
<dbReference type="InterPro" id="IPR050618">
    <property type="entry name" value="Ubq-SigPath_Reg"/>
</dbReference>
<accession>A0A0P9EWR2</accession>
<dbReference type="RefSeq" id="XP_018269823.1">
    <property type="nucleotide sequence ID" value="XM_018417579.1"/>
</dbReference>
<reference evidence="3 4" key="1">
    <citation type="journal article" date="2015" name="Front. Microbiol.">
        <title>Genome sequence of the plant growth promoting endophytic yeast Rhodotorula graminis WP1.</title>
        <authorList>
            <person name="Firrincieli A."/>
            <person name="Otillar R."/>
            <person name="Salamov A."/>
            <person name="Schmutz J."/>
            <person name="Khan Z."/>
            <person name="Redman R.S."/>
            <person name="Fleck N.D."/>
            <person name="Lindquist E."/>
            <person name="Grigoriev I.V."/>
            <person name="Doty S.L."/>
        </authorList>
    </citation>
    <scope>NUCLEOTIDE SEQUENCE [LARGE SCALE GENOMIC DNA]</scope>
    <source>
        <strain evidence="3 4">WP1</strain>
    </source>
</reference>
<dbReference type="PANTHER" id="PTHR12864">
    <property type="entry name" value="RAN BINDING PROTEIN 9-RELATED"/>
    <property type="match status" value="1"/>
</dbReference>
<sequence length="627" mass="66053">MSLPLPRGSLYPNHTHPAAPLSGSNRLPVSPRRSAAQLPPPASSTDSPSAASTMSSTFQRPFPVPAYLRHATLFADRFETVPSTADTAVNDLARKPASLTRDDKGKGRASTDNTHIPLPTCWDEADRCALLELTSDGLGVSFAGSAKYGDRDAAAVRANRPVPPQAGVYYYEVQVLDRGLSGYIGIGLSDRSVPLGRLPGWEDKSYGYHADDGRAFCAQGNGEAFAETWTTGDTVGCGIDWTGAGPPRGERERAPRQLGRGKDKDGDKGGGRVFFTKNGEFLGYAFCGLQGKLYPTVGLRTPNEAVRVNFGAVPFKFDIEGLVLERKRAVLARLASTDPSPSSFLPSPSPSIPALLPTCPAERTHETLQSLVSSYLVHHGYAGTAASFEAQVRAERIERAQGLGPGRAAPPPVVDDAERATDGVFASAAESSAVRADIRSAALAGRIDDVVALLDAYYHDAILEGLTDDPHGGLFFRLRCRAFIEAALALSRAGRDPAGASSSPSAAGAGDLDALLDRGQLLHKAYSTDVRPAVREELQAVLGLVAYSDPEREASGRTLELLSDKERDKVADEVNAAVLRAAGLPPVPALEALYRQACATVRLAGDVGCGAAAMVDVPSEVTGGGLS</sequence>
<dbReference type="Proteomes" id="UP000053890">
    <property type="component" value="Unassembled WGS sequence"/>
</dbReference>
<name>A0A0P9EWR2_RHOGW</name>
<evidence type="ECO:0000256" key="1">
    <source>
        <dbReference type="SAM" id="MobiDB-lite"/>
    </source>
</evidence>
<gene>
    <name evidence="3" type="ORF">RHOBADRAFT_54953</name>
</gene>
<feature type="domain" description="B30.2/SPRY" evidence="2">
    <location>
        <begin position="100"/>
        <end position="315"/>
    </location>
</feature>
<dbReference type="OrthoDB" id="25503at2759"/>
<dbReference type="PROSITE" id="PS50896">
    <property type="entry name" value="LISH"/>
    <property type="match status" value="1"/>
</dbReference>
<dbReference type="STRING" id="578459.A0A0P9EWR2"/>